<reference evidence="3" key="1">
    <citation type="submission" date="2017-10" db="EMBL/GenBank/DDBJ databases">
        <title>Rapid genome shrinkage in a self-fertile nematode reveals novel sperm competition proteins.</title>
        <authorList>
            <person name="Yin D."/>
            <person name="Schwarz E.M."/>
            <person name="Thomas C.G."/>
            <person name="Felde R.L."/>
            <person name="Korf I.F."/>
            <person name="Cutter A.D."/>
            <person name="Schartner C.M."/>
            <person name="Ralston E.J."/>
            <person name="Meyer B.J."/>
            <person name="Haag E.S."/>
        </authorList>
    </citation>
    <scope>NUCLEOTIDE SEQUENCE [LARGE SCALE GENOMIC DNA]</scope>
    <source>
        <strain evidence="3">JU1422</strain>
    </source>
</reference>
<feature type="transmembrane region" description="Helical" evidence="1">
    <location>
        <begin position="42"/>
        <end position="63"/>
    </location>
</feature>
<keyword evidence="1" id="KW-0812">Transmembrane</keyword>
<organism evidence="2 3">
    <name type="scientific">Caenorhabditis nigoni</name>
    <dbReference type="NCBI Taxonomy" id="1611254"/>
    <lineage>
        <taxon>Eukaryota</taxon>
        <taxon>Metazoa</taxon>
        <taxon>Ecdysozoa</taxon>
        <taxon>Nematoda</taxon>
        <taxon>Chromadorea</taxon>
        <taxon>Rhabditida</taxon>
        <taxon>Rhabditina</taxon>
        <taxon>Rhabditomorpha</taxon>
        <taxon>Rhabditoidea</taxon>
        <taxon>Rhabditidae</taxon>
        <taxon>Peloderinae</taxon>
        <taxon>Caenorhabditis</taxon>
    </lineage>
</organism>
<evidence type="ECO:0000313" key="2">
    <source>
        <dbReference type="EMBL" id="PIC38121.1"/>
    </source>
</evidence>
<feature type="transmembrane region" description="Helical" evidence="1">
    <location>
        <begin position="147"/>
        <end position="168"/>
    </location>
</feature>
<comment type="caution">
    <text evidence="2">The sequence shown here is derived from an EMBL/GenBank/DDBJ whole genome shotgun (WGS) entry which is preliminary data.</text>
</comment>
<evidence type="ECO:0000256" key="1">
    <source>
        <dbReference type="SAM" id="Phobius"/>
    </source>
</evidence>
<dbReference type="PANTHER" id="PTHR40288">
    <property type="entry name" value="PROTEIN CBG16535-RELATED"/>
    <property type="match status" value="1"/>
</dbReference>
<dbReference type="Proteomes" id="UP000230233">
    <property type="component" value="Chromosome III"/>
</dbReference>
<name>A0A2G5UFL3_9PELO</name>
<evidence type="ECO:0000313" key="3">
    <source>
        <dbReference type="Proteomes" id="UP000230233"/>
    </source>
</evidence>
<keyword evidence="1" id="KW-0472">Membrane</keyword>
<accession>A0A2G5UFL3</accession>
<keyword evidence="1" id="KW-1133">Transmembrane helix</keyword>
<dbReference type="EMBL" id="PDUG01000003">
    <property type="protein sequence ID" value="PIC38121.1"/>
    <property type="molecule type" value="Genomic_DNA"/>
</dbReference>
<dbReference type="OrthoDB" id="5918127at2759"/>
<sequence>MSSKLYSRNQKSHFSSLEMLRWFHVEDENTFLFGIRFRNRKLVTFFAFLQLIVASVSFAQHIYSVAHFNKIFYCSFNETRSNTGHFLSHDVIIFDFGLFHELINVQECIANYLDGGYMRCLWCFTQMIALALTIWTTLCIPKPHPLLLWPMLIIQNAYCFGLVILTIATADKLLVALFHPVNAHLNLMILYFGVGTCINHFFDYILWHYYWYEEFQYIGRTGKHVIPFWV</sequence>
<keyword evidence="3" id="KW-1185">Reference proteome</keyword>
<gene>
    <name evidence="2" type="primary">Cni-K04C2.7</name>
    <name evidence="2" type="synonym">Cnig_chr_III.g10241</name>
    <name evidence="2" type="ORF">B9Z55_010241</name>
</gene>
<proteinExistence type="predicted"/>
<feature type="transmembrane region" description="Helical" evidence="1">
    <location>
        <begin position="116"/>
        <end position="135"/>
    </location>
</feature>
<feature type="transmembrane region" description="Helical" evidence="1">
    <location>
        <begin position="188"/>
        <end position="210"/>
    </location>
</feature>
<dbReference type="AlphaFoldDB" id="A0A2G5UFL3"/>
<dbReference type="PANTHER" id="PTHR40288:SF2">
    <property type="entry name" value="G PROTEIN-COUPLED RECEPTOR-RELATED"/>
    <property type="match status" value="1"/>
</dbReference>
<protein>
    <submittedName>
        <fullName evidence="2">Uncharacterized protein</fullName>
    </submittedName>
</protein>